<keyword evidence="3" id="KW-0378">Hydrolase</keyword>
<feature type="domain" description="CBM10" evidence="5">
    <location>
        <begin position="542"/>
        <end position="582"/>
    </location>
</feature>
<evidence type="ECO:0000313" key="6">
    <source>
        <dbReference type="EMBL" id="ORX40406.1"/>
    </source>
</evidence>
<dbReference type="PANTHER" id="PTHR40050">
    <property type="entry name" value="INNER SPORE COAT PROTEIN H"/>
    <property type="match status" value="1"/>
</dbReference>
<accession>A0A1Y1USJ4</accession>
<dbReference type="InterPro" id="IPR014867">
    <property type="entry name" value="Spore_coat_CotH_CotH2/3/7"/>
</dbReference>
<keyword evidence="8" id="KW-1185">Reference proteome</keyword>
<proteinExistence type="predicted"/>
<dbReference type="InterPro" id="IPR002883">
    <property type="entry name" value="CBM10/Dockerin_dom"/>
</dbReference>
<dbReference type="PANTHER" id="PTHR40050:SF1">
    <property type="entry name" value="INNER SPORE COAT PROTEIN H"/>
    <property type="match status" value="1"/>
</dbReference>
<evidence type="ECO:0000256" key="3">
    <source>
        <dbReference type="ARBA" id="ARBA00022801"/>
    </source>
</evidence>
<dbReference type="Pfam" id="PF08757">
    <property type="entry name" value="CotH"/>
    <property type="match status" value="1"/>
</dbReference>
<dbReference type="EMBL" id="MCFG01000876">
    <property type="protein sequence ID" value="ORX40406.1"/>
    <property type="molecule type" value="Genomic_DNA"/>
</dbReference>
<evidence type="ECO:0000256" key="2">
    <source>
        <dbReference type="ARBA" id="ARBA00022737"/>
    </source>
</evidence>
<feature type="compositionally biased region" description="Low complexity" evidence="4">
    <location>
        <begin position="502"/>
        <end position="518"/>
    </location>
</feature>
<dbReference type="SUPFAM" id="SSF64571">
    <property type="entry name" value="Cellulose docking domain, dockering"/>
    <property type="match status" value="2"/>
</dbReference>
<evidence type="ECO:0000256" key="1">
    <source>
        <dbReference type="ARBA" id="ARBA00022729"/>
    </source>
</evidence>
<dbReference type="STRING" id="1754192.A0A1Y1USJ4"/>
<feature type="region of interest" description="Disordered" evidence="4">
    <location>
        <begin position="499"/>
        <end position="518"/>
    </location>
</feature>
<dbReference type="OrthoDB" id="10267127at2759"/>
<keyword evidence="2" id="KW-0677">Repeat</keyword>
<reference evidence="6 8" key="2">
    <citation type="submission" date="2016-08" db="EMBL/GenBank/DDBJ databases">
        <title>Pervasive Adenine N6-methylation of Active Genes in Fungi.</title>
        <authorList>
            <consortium name="DOE Joint Genome Institute"/>
            <person name="Mondo S.J."/>
            <person name="Dannebaum R.O."/>
            <person name="Kuo R.C."/>
            <person name="Labutti K."/>
            <person name="Haridas S."/>
            <person name="Kuo A."/>
            <person name="Salamov A."/>
            <person name="Ahrendt S.R."/>
            <person name="Lipzen A."/>
            <person name="Sullivan W."/>
            <person name="Andreopoulos W.B."/>
            <person name="Clum A."/>
            <person name="Lindquist E."/>
            <person name="Daum C."/>
            <person name="Ramamoorthy G.K."/>
            <person name="Gryganskyi A."/>
            <person name="Culley D."/>
            <person name="Magnuson J.K."/>
            <person name="James T.Y."/>
            <person name="O'Malley M.A."/>
            <person name="Stajich J.E."/>
            <person name="Spatafora J.W."/>
            <person name="Visel A."/>
            <person name="Grigoriev I.V."/>
        </authorList>
    </citation>
    <scope>NUCLEOTIDE SEQUENCE [LARGE SCALE GENOMIC DNA]</scope>
    <source>
        <strain evidence="6 8">S4</strain>
    </source>
</reference>
<sequence length="632" mass="72879">MLTKIGIILLFAYGALGLSSFIGNTKRAELFELTDNEVAKFRITLPEEEFAILKEDGGKGIEKPKINSKVLNDDNQDTDIQDLKDDPISDINKLLNIDLFKTKNATMTVEINGTTKSYKKITFGLGGGSSRNYAKQGYNIKIRGNKDLYGRTQFKLRPDSREATYLRSKLVCDMHNRLGLPSISANFATLYINDEYMGFYVLLDSIKLRWIEAVYDDPDSTSLYECKSTSNQLTVESSSEGCVNANDEVTDNTEWIEFLTALDNAKSPEDIEDIFDIDLFLTEIAFEYLSGSWDHYLYFGHNYDVYKPKNDKWKILYNDFDAELGQEVVFIEDTVQNANKNRDYYSYSFEDFAARKTHLLDILIFQNTTRFDNILKNFVTNAFNPTILFPHIDELKEFIRPYVELDKIPNENGKYPGRLNEKSGDYTFAQWEANCEFTTVDTTDLGNAYGLKYWILQKYRYVCKAYNMDCDPVYMDENYQYTIDKSVESQAFHIPWEEQQEETITTQQPPEQQQQEPTTTTVVIVSPQPTESIITPEVPQYNCWAELIGYPCCPSHNKIVYSHDENGDWGYDYKTNQWCGITPFVAPTEEECWSEIYGYSCCKGCIIYESDENGKWGYKNGKWCGIPSYCPV</sequence>
<keyword evidence="1" id="KW-0732">Signal</keyword>
<dbReference type="Proteomes" id="UP000193944">
    <property type="component" value="Unassembled WGS sequence"/>
</dbReference>
<name>A0A1Y1USJ4_9FUNG</name>
<gene>
    <name evidence="7" type="ORF">BCR32DRAFT_294324</name>
    <name evidence="6" type="ORF">BCR32DRAFT_298741</name>
</gene>
<dbReference type="GO" id="GO:0016787">
    <property type="term" value="F:hydrolase activity"/>
    <property type="evidence" value="ECO:0007669"/>
    <property type="project" value="UniProtKB-KW"/>
</dbReference>
<organism evidence="6 8">
    <name type="scientific">Anaeromyces robustus</name>
    <dbReference type="NCBI Taxonomy" id="1754192"/>
    <lineage>
        <taxon>Eukaryota</taxon>
        <taxon>Fungi</taxon>
        <taxon>Fungi incertae sedis</taxon>
        <taxon>Chytridiomycota</taxon>
        <taxon>Chytridiomycota incertae sedis</taxon>
        <taxon>Neocallimastigomycetes</taxon>
        <taxon>Neocallimastigales</taxon>
        <taxon>Neocallimastigaceae</taxon>
        <taxon>Anaeromyces</taxon>
    </lineage>
</organism>
<comment type="caution">
    <text evidence="6">The sequence shown here is derived from an EMBL/GenBank/DDBJ whole genome shotgun (WGS) entry which is preliminary data.</text>
</comment>
<dbReference type="PROSITE" id="PS51763">
    <property type="entry name" value="CBM10"/>
    <property type="match status" value="2"/>
</dbReference>
<reference evidence="6 8" key="1">
    <citation type="submission" date="2016-08" db="EMBL/GenBank/DDBJ databases">
        <title>A Parts List for Fungal Cellulosomes Revealed by Comparative Genomics.</title>
        <authorList>
            <consortium name="DOE Joint Genome Institute"/>
            <person name="Haitjema C.H."/>
            <person name="Gilmore S.P."/>
            <person name="Henske J.K."/>
            <person name="Solomon K.V."/>
            <person name="De Groot R."/>
            <person name="Kuo A."/>
            <person name="Mondo S.J."/>
            <person name="Salamov A.A."/>
            <person name="Labutti K."/>
            <person name="Zhao Z."/>
            <person name="Chiniquy J."/>
            <person name="Barry K."/>
            <person name="Brewer H.M."/>
            <person name="Purvine S.O."/>
            <person name="Wright A.T."/>
            <person name="Boxma B."/>
            <person name="Van Alen T."/>
            <person name="Hackstein J.H."/>
            <person name="Baker S.E."/>
            <person name="Grigoriev I.V."/>
            <person name="O'Malley M.A."/>
        </authorList>
    </citation>
    <scope>NUCLEOTIDE SEQUENCE [LARGE SCALE GENOMIC DNA]</scope>
    <source>
        <strain evidence="6 8">S4</strain>
    </source>
</reference>
<dbReference type="EMBL" id="MCFG01000169">
    <property type="protein sequence ID" value="ORX79631.1"/>
    <property type="molecule type" value="Genomic_DNA"/>
</dbReference>
<dbReference type="InterPro" id="IPR009034">
    <property type="entry name" value="Dockerin_dom_fun_sf"/>
</dbReference>
<feature type="domain" description="CBM10" evidence="5">
    <location>
        <begin position="591"/>
        <end position="627"/>
    </location>
</feature>
<evidence type="ECO:0000259" key="5">
    <source>
        <dbReference type="PROSITE" id="PS51763"/>
    </source>
</evidence>
<dbReference type="Pfam" id="PF02013">
    <property type="entry name" value="CBM_10"/>
    <property type="match status" value="2"/>
</dbReference>
<dbReference type="Gene3D" id="3.90.1220.10">
    <property type="entry name" value="Cellulose docking domain, dockering"/>
    <property type="match status" value="2"/>
</dbReference>
<protein>
    <recommendedName>
        <fullName evidence="5">CBM10 domain-containing protein</fullName>
    </recommendedName>
</protein>
<evidence type="ECO:0000313" key="8">
    <source>
        <dbReference type="Proteomes" id="UP000193944"/>
    </source>
</evidence>
<dbReference type="AlphaFoldDB" id="A0A1Y1USJ4"/>
<evidence type="ECO:0000256" key="4">
    <source>
        <dbReference type="SAM" id="MobiDB-lite"/>
    </source>
</evidence>
<evidence type="ECO:0000313" key="7">
    <source>
        <dbReference type="EMBL" id="ORX79631.1"/>
    </source>
</evidence>